<dbReference type="PROSITE" id="PS50249">
    <property type="entry name" value="MPN"/>
    <property type="match status" value="1"/>
</dbReference>
<evidence type="ECO:0000313" key="11">
    <source>
        <dbReference type="EMBL" id="CAD6197514.1"/>
    </source>
</evidence>
<gene>
    <name evidence="11" type="ORF">CAUJ_LOCUS13423</name>
</gene>
<dbReference type="GO" id="GO:0008180">
    <property type="term" value="C:COP9 signalosome"/>
    <property type="evidence" value="ECO:0007669"/>
    <property type="project" value="UniProtKB-KW"/>
</dbReference>
<evidence type="ECO:0000256" key="7">
    <source>
        <dbReference type="ARBA" id="ARBA00023049"/>
    </source>
</evidence>
<keyword evidence="7" id="KW-0482">Metalloprotease</keyword>
<dbReference type="Pfam" id="PF01398">
    <property type="entry name" value="JAB"/>
    <property type="match status" value="1"/>
</dbReference>
<evidence type="ECO:0000256" key="4">
    <source>
        <dbReference type="ARBA" id="ARBA00022790"/>
    </source>
</evidence>
<reference evidence="11" key="1">
    <citation type="submission" date="2020-10" db="EMBL/GenBank/DDBJ databases">
        <authorList>
            <person name="Kikuchi T."/>
        </authorList>
    </citation>
    <scope>NUCLEOTIDE SEQUENCE</scope>
    <source>
        <strain evidence="11">NKZ352</strain>
    </source>
</reference>
<dbReference type="GO" id="GO:0006508">
    <property type="term" value="P:proteolysis"/>
    <property type="evidence" value="ECO:0007669"/>
    <property type="project" value="UniProtKB-KW"/>
</dbReference>
<feature type="coiled-coil region" evidence="8">
    <location>
        <begin position="261"/>
        <end position="295"/>
    </location>
</feature>
<dbReference type="GO" id="GO:0008237">
    <property type="term" value="F:metallopeptidase activity"/>
    <property type="evidence" value="ECO:0007669"/>
    <property type="project" value="UniProtKB-KW"/>
</dbReference>
<dbReference type="InterPro" id="IPR050242">
    <property type="entry name" value="JAMM_MPN+_peptidase_M67A"/>
</dbReference>
<accession>A0A8S1HNE0</accession>
<dbReference type="CDD" id="cd08069">
    <property type="entry name" value="MPN_RPN11_CSN5"/>
    <property type="match status" value="1"/>
</dbReference>
<dbReference type="InterPro" id="IPR037518">
    <property type="entry name" value="MPN"/>
</dbReference>
<keyword evidence="5" id="KW-0378">Hydrolase</keyword>
<evidence type="ECO:0000259" key="10">
    <source>
        <dbReference type="PROSITE" id="PS50249"/>
    </source>
</evidence>
<dbReference type="EMBL" id="CAJGYM010000096">
    <property type="protein sequence ID" value="CAD6197514.1"/>
    <property type="molecule type" value="Genomic_DNA"/>
</dbReference>
<dbReference type="FunFam" id="3.40.140.10:FF:000003">
    <property type="entry name" value="COP9 signalosome complex subunit 5"/>
    <property type="match status" value="1"/>
</dbReference>
<evidence type="ECO:0000313" key="12">
    <source>
        <dbReference type="Proteomes" id="UP000835052"/>
    </source>
</evidence>
<dbReference type="InterPro" id="IPR000555">
    <property type="entry name" value="JAMM/MPN+_dom"/>
</dbReference>
<keyword evidence="12" id="KW-1185">Reference proteome</keyword>
<dbReference type="Pfam" id="PF18323">
    <property type="entry name" value="CSN5_C"/>
    <property type="match status" value="1"/>
</dbReference>
<dbReference type="OrthoDB" id="10266268at2759"/>
<protein>
    <recommendedName>
        <fullName evidence="10">MPN domain-containing protein</fullName>
    </recommendedName>
</protein>
<dbReference type="PANTHER" id="PTHR10410">
    <property type="entry name" value="EUKARYOTIC TRANSLATION INITIATION FACTOR 3 -RELATED"/>
    <property type="match status" value="1"/>
</dbReference>
<evidence type="ECO:0000256" key="9">
    <source>
        <dbReference type="SAM" id="MobiDB-lite"/>
    </source>
</evidence>
<keyword evidence="2" id="KW-0645">Protease</keyword>
<proteinExistence type="inferred from homology"/>
<evidence type="ECO:0000256" key="8">
    <source>
        <dbReference type="SAM" id="Coils"/>
    </source>
</evidence>
<comment type="similarity">
    <text evidence="1">Belongs to the peptidase M67A family. CSN5 subfamily.</text>
</comment>
<keyword evidence="8" id="KW-0175">Coiled coil</keyword>
<dbReference type="SMART" id="SM00232">
    <property type="entry name" value="JAB_MPN"/>
    <property type="match status" value="1"/>
</dbReference>
<dbReference type="SUPFAM" id="SSF102712">
    <property type="entry name" value="JAB1/MPN domain"/>
    <property type="match status" value="1"/>
</dbReference>
<feature type="domain" description="MPN" evidence="10">
    <location>
        <begin position="57"/>
        <end position="194"/>
    </location>
</feature>
<keyword evidence="6" id="KW-0862">Zinc</keyword>
<evidence type="ECO:0000256" key="5">
    <source>
        <dbReference type="ARBA" id="ARBA00022801"/>
    </source>
</evidence>
<evidence type="ECO:0000256" key="2">
    <source>
        <dbReference type="ARBA" id="ARBA00022670"/>
    </source>
</evidence>
<evidence type="ECO:0000256" key="1">
    <source>
        <dbReference type="ARBA" id="ARBA00006008"/>
    </source>
</evidence>
<sequence>MEVDNARPTTASVPQRNWEMSNQITTLDSVYEYNDVMQNEIRQAKPWDKDPHYFKQVKVSAIALLKMVMHAKRGGNLEVMGLMQGRIDANSLIILDAFALPVEGTETRVNAQSQAYEYMSIYTDLCDTENRKEKVVGWYHSHPGYGCWLSGIDVSTQTLNQKYQEPWVAIVIDPLRTMSAGKVDIGAFRTYPEGYRPPNDSPSEYQSIPLNKIEDFGVHCKRYYSLEISFFKSEMDAQILKTLWKTYWLSTLSTSPLFSNAEFINNQMKDIAQKLSALERKFLTAEKNVDGLEGLEKVVTDAETVGDELEAARISQFVKRALFDRKHAGAICCKPPQSADEAMSEDLTEDAEMH</sequence>
<evidence type="ECO:0000256" key="3">
    <source>
        <dbReference type="ARBA" id="ARBA00022723"/>
    </source>
</evidence>
<feature type="region of interest" description="Disordered" evidence="9">
    <location>
        <begin position="335"/>
        <end position="354"/>
    </location>
</feature>
<dbReference type="AlphaFoldDB" id="A0A8S1HNE0"/>
<dbReference type="Gene3D" id="3.40.140.10">
    <property type="entry name" value="Cytidine Deaminase, domain 2"/>
    <property type="match status" value="1"/>
</dbReference>
<keyword evidence="3" id="KW-0479">Metal-binding</keyword>
<feature type="compositionally biased region" description="Acidic residues" evidence="9">
    <location>
        <begin position="342"/>
        <end position="354"/>
    </location>
</feature>
<dbReference type="Proteomes" id="UP000835052">
    <property type="component" value="Unassembled WGS sequence"/>
</dbReference>
<comment type="caution">
    <text evidence="11">The sequence shown here is derived from an EMBL/GenBank/DDBJ whole genome shotgun (WGS) entry which is preliminary data.</text>
</comment>
<keyword evidence="4" id="KW-0736">Signalosome</keyword>
<dbReference type="InterPro" id="IPR040961">
    <property type="entry name" value="CSN5_C"/>
</dbReference>
<dbReference type="GO" id="GO:0046872">
    <property type="term" value="F:metal ion binding"/>
    <property type="evidence" value="ECO:0007669"/>
    <property type="project" value="UniProtKB-KW"/>
</dbReference>
<evidence type="ECO:0000256" key="6">
    <source>
        <dbReference type="ARBA" id="ARBA00022833"/>
    </source>
</evidence>
<organism evidence="11 12">
    <name type="scientific">Caenorhabditis auriculariae</name>
    <dbReference type="NCBI Taxonomy" id="2777116"/>
    <lineage>
        <taxon>Eukaryota</taxon>
        <taxon>Metazoa</taxon>
        <taxon>Ecdysozoa</taxon>
        <taxon>Nematoda</taxon>
        <taxon>Chromadorea</taxon>
        <taxon>Rhabditida</taxon>
        <taxon>Rhabditina</taxon>
        <taxon>Rhabditomorpha</taxon>
        <taxon>Rhabditoidea</taxon>
        <taxon>Rhabditidae</taxon>
        <taxon>Peloderinae</taxon>
        <taxon>Caenorhabditis</taxon>
    </lineage>
</organism>
<name>A0A8S1HNE0_9PELO</name>